<dbReference type="InterPro" id="IPR000209">
    <property type="entry name" value="Peptidase_S8/S53_dom"/>
</dbReference>
<reference evidence="10 11" key="1">
    <citation type="journal article" date="2009" name="BMC Genomics">
        <title>The complete genome sequence of Xanthomonas albilineans provides new insights into the reductive genome evolution of the xylem-limited Xanthomonadaceae.</title>
        <authorList>
            <person name="Pieretti I."/>
            <person name="Royer M."/>
            <person name="Barbe V."/>
            <person name="Carrere S."/>
            <person name="Koebnik R."/>
            <person name="Cociancich S."/>
            <person name="Couloux A."/>
            <person name="Darrasse A."/>
            <person name="Gouzy J."/>
            <person name="Jacques M.A."/>
            <person name="Lauber E."/>
            <person name="Manceau C."/>
            <person name="Mangenot S."/>
            <person name="Poussier S."/>
            <person name="Segurens B."/>
            <person name="Szurek B."/>
            <person name="Verdier V."/>
            <person name="Arlat M."/>
            <person name="Rott P."/>
        </authorList>
    </citation>
    <scope>NUCLEOTIDE SEQUENCE [LARGE SCALE GENOMIC DNA]</scope>
    <source>
        <strain evidence="11">GPE PC73 / CFBP 7063</strain>
    </source>
</reference>
<organism evidence="10 11">
    <name type="scientific">Xanthomonas albilineans (strain GPE PC73 / CFBP 7063)</name>
    <dbReference type="NCBI Taxonomy" id="380358"/>
    <lineage>
        <taxon>Bacteria</taxon>
        <taxon>Pseudomonadati</taxon>
        <taxon>Pseudomonadota</taxon>
        <taxon>Gammaproteobacteria</taxon>
        <taxon>Lysobacterales</taxon>
        <taxon>Lysobacteraceae</taxon>
        <taxon>Xanthomonas</taxon>
    </lineage>
</organism>
<dbReference type="InterPro" id="IPR023828">
    <property type="entry name" value="Peptidase_S8_Ser-AS"/>
</dbReference>
<dbReference type="Pfam" id="PF09286">
    <property type="entry name" value="Pro-kuma_activ"/>
    <property type="match status" value="1"/>
</dbReference>
<dbReference type="GO" id="GO:0006508">
    <property type="term" value="P:proteolysis"/>
    <property type="evidence" value="ECO:0007669"/>
    <property type="project" value="UniProtKB-KW"/>
</dbReference>
<dbReference type="GeneID" id="57876514"/>
<keyword evidence="5 7" id="KW-0106">Calcium</keyword>
<dbReference type="PROSITE" id="PS51695">
    <property type="entry name" value="SEDOLISIN"/>
    <property type="match status" value="1"/>
</dbReference>
<dbReference type="AlphaFoldDB" id="D2U9U6"/>
<proteinExistence type="predicted"/>
<name>D2U9U6_XANAP</name>
<dbReference type="SMART" id="SM00944">
    <property type="entry name" value="Pro-kuma_activ"/>
    <property type="match status" value="1"/>
</dbReference>
<dbReference type="InterPro" id="IPR050819">
    <property type="entry name" value="Tripeptidyl-peptidase_I"/>
</dbReference>
<dbReference type="GO" id="GO:0004252">
    <property type="term" value="F:serine-type endopeptidase activity"/>
    <property type="evidence" value="ECO:0007669"/>
    <property type="project" value="UniProtKB-UniRule"/>
</dbReference>
<keyword evidence="6" id="KW-0865">Zymogen</keyword>
<dbReference type="eggNOG" id="COG4934">
    <property type="taxonomic scope" value="Bacteria"/>
</dbReference>
<evidence type="ECO:0000313" key="11">
    <source>
        <dbReference type="Proteomes" id="UP000001890"/>
    </source>
</evidence>
<feature type="binding site" evidence="7">
    <location>
        <position position="572"/>
    </location>
    <ligand>
        <name>Ca(2+)</name>
        <dbReference type="ChEBI" id="CHEBI:29108"/>
    </ligand>
</feature>
<evidence type="ECO:0000256" key="1">
    <source>
        <dbReference type="ARBA" id="ARBA00022670"/>
    </source>
</evidence>
<dbReference type="SUPFAM" id="SSF52743">
    <property type="entry name" value="Subtilisin-like"/>
    <property type="match status" value="1"/>
</dbReference>
<feature type="domain" description="Peptidase S53" evidence="9">
    <location>
        <begin position="215"/>
        <end position="592"/>
    </location>
</feature>
<dbReference type="InterPro" id="IPR030400">
    <property type="entry name" value="Sedolisin_dom"/>
</dbReference>
<dbReference type="Proteomes" id="UP000001890">
    <property type="component" value="Chromosome"/>
</dbReference>
<dbReference type="Pfam" id="PF00082">
    <property type="entry name" value="Peptidase_S8"/>
    <property type="match status" value="1"/>
</dbReference>
<feature type="active site" description="Charge relay system" evidence="7">
    <location>
        <position position="293"/>
    </location>
</feature>
<comment type="cofactor">
    <cofactor evidence="7">
        <name>Ca(2+)</name>
        <dbReference type="ChEBI" id="CHEBI:29108"/>
    </cofactor>
    <text evidence="7">Binds 1 Ca(2+) ion per subunit.</text>
</comment>
<accession>D2U9U6</accession>
<evidence type="ECO:0000256" key="3">
    <source>
        <dbReference type="ARBA" id="ARBA00022801"/>
    </source>
</evidence>
<dbReference type="SUPFAM" id="SSF54897">
    <property type="entry name" value="Protease propeptides/inhibitors"/>
    <property type="match status" value="1"/>
</dbReference>
<feature type="binding site" evidence="7">
    <location>
        <position position="553"/>
    </location>
    <ligand>
        <name>Ca(2+)</name>
        <dbReference type="ChEBI" id="CHEBI:29108"/>
    </ligand>
</feature>
<keyword evidence="4 7" id="KW-0720">Serine protease</keyword>
<dbReference type="InterPro" id="IPR036852">
    <property type="entry name" value="Peptidase_S8/S53_dom_sf"/>
</dbReference>
<dbReference type="PROSITE" id="PS00138">
    <property type="entry name" value="SUBTILASE_SER"/>
    <property type="match status" value="1"/>
</dbReference>
<dbReference type="GO" id="GO:0008240">
    <property type="term" value="F:tripeptidyl-peptidase activity"/>
    <property type="evidence" value="ECO:0007669"/>
    <property type="project" value="TreeGrafter"/>
</dbReference>
<evidence type="ECO:0000256" key="5">
    <source>
        <dbReference type="ARBA" id="ARBA00022837"/>
    </source>
</evidence>
<evidence type="ECO:0000256" key="6">
    <source>
        <dbReference type="ARBA" id="ARBA00023145"/>
    </source>
</evidence>
<keyword evidence="8" id="KW-0732">Signal</keyword>
<keyword evidence="11" id="KW-1185">Reference proteome</keyword>
<keyword evidence="1 7" id="KW-0645">Protease</keyword>
<dbReference type="EMBL" id="FP565176">
    <property type="protein sequence ID" value="CBA15710.1"/>
    <property type="molecule type" value="Genomic_DNA"/>
</dbReference>
<gene>
    <name evidence="10" type="ordered locus">XALc_1198</name>
</gene>
<dbReference type="PANTHER" id="PTHR14218">
    <property type="entry name" value="PROTEASE S8 TRIPEPTIDYL PEPTIDASE I CLN2"/>
    <property type="match status" value="1"/>
</dbReference>
<dbReference type="CDD" id="cd04056">
    <property type="entry name" value="Peptidases_S53"/>
    <property type="match status" value="1"/>
</dbReference>
<dbReference type="KEGG" id="xal:XALC_1198"/>
<dbReference type="CDD" id="cd11377">
    <property type="entry name" value="Pro-peptidase_S53"/>
    <property type="match status" value="1"/>
</dbReference>
<dbReference type="InterPro" id="IPR015366">
    <property type="entry name" value="S53_propep"/>
</dbReference>
<dbReference type="RefSeq" id="WP_012915714.1">
    <property type="nucleotide sequence ID" value="NC_013722.1"/>
</dbReference>
<dbReference type="OrthoDB" id="6847547at2"/>
<evidence type="ECO:0000256" key="4">
    <source>
        <dbReference type="ARBA" id="ARBA00022825"/>
    </source>
</evidence>
<evidence type="ECO:0000256" key="8">
    <source>
        <dbReference type="SAM" id="SignalP"/>
    </source>
</evidence>
<dbReference type="PANTHER" id="PTHR14218:SF15">
    <property type="entry name" value="TRIPEPTIDYL-PEPTIDASE 1"/>
    <property type="match status" value="1"/>
</dbReference>
<dbReference type="Gene3D" id="3.40.50.200">
    <property type="entry name" value="Peptidase S8/S53 domain"/>
    <property type="match status" value="1"/>
</dbReference>
<keyword evidence="2 7" id="KW-0479">Metal-binding</keyword>
<sequence>MHLPAFRRTLLAIALCSSIANAAAMPGNDWVATATASQVVAGHPIAQPNQSLTSAPLDATLEISILLHPTDQAALQRATAALTAQVVSDPTLRARVKALAMPNVTDVQRVKDYLLGKGISDVRVAGNGRLLQAKASVAAIQTAFDTAIRSYTDNGQRYYVNDGAAKVPAALAGSVAGVLGLDNIRNAATPKITTQQAMQTIASTQAATQATPDLVPVTHQVEDLPILYDAASLPAATSTTAAIIAVGNMGETLRHLASFQAQHNLHTMVRVVQTGDPASPGYRPTGSLSADIEWDIDTQLLLGTSGGLKTLIIYNVPDFSWKSIIDGMQRAADDDQARVISVSIYGSEAQVYQDTLQAVNTALNQAVSNGQNFVFSSGDDGVYMPLSSTSTPPYYPDLTNHPEQREVAFPASSPYVIAVGATELRTPAGAPTTYGEEVVWNAHRNYGITQGGLSKMYRAPSWQKRVIPNMVANGYRAVPDVSFNGSGDSSAYVLQTGNTYGTEVSTYAYGTSAAAPTFAGLLARVLQVNGNRVGFVGPALYDYAKNANSKYDVLIGDNGMYRDGYSAGPGWDYASGWGSVDMLAFSRYLQSH</sequence>
<dbReference type="GO" id="GO:0046872">
    <property type="term" value="F:metal ion binding"/>
    <property type="evidence" value="ECO:0007669"/>
    <property type="project" value="UniProtKB-UniRule"/>
</dbReference>
<feature type="chain" id="PRO_5003036995" evidence="8">
    <location>
        <begin position="23"/>
        <end position="592"/>
    </location>
</feature>
<evidence type="ECO:0000256" key="7">
    <source>
        <dbReference type="PROSITE-ProRule" id="PRU01032"/>
    </source>
</evidence>
<keyword evidence="3 7" id="KW-0378">Hydrolase</keyword>
<feature type="active site" description="Charge relay system" evidence="7">
    <location>
        <position position="512"/>
    </location>
</feature>
<protein>
    <submittedName>
        <fullName evidence="10">Putative protease protein</fullName>
    </submittedName>
</protein>
<feature type="binding site" evidence="7">
    <location>
        <position position="570"/>
    </location>
    <ligand>
        <name>Ca(2+)</name>
        <dbReference type="ChEBI" id="CHEBI:29108"/>
    </ligand>
</feature>
<evidence type="ECO:0000313" key="10">
    <source>
        <dbReference type="EMBL" id="CBA15710.1"/>
    </source>
</evidence>
<evidence type="ECO:0000259" key="9">
    <source>
        <dbReference type="PROSITE" id="PS51695"/>
    </source>
</evidence>
<feature type="signal peptide" evidence="8">
    <location>
        <begin position="1"/>
        <end position="22"/>
    </location>
</feature>
<dbReference type="PATRIC" id="fig|29447.3.peg.1199"/>
<evidence type="ECO:0000256" key="2">
    <source>
        <dbReference type="ARBA" id="ARBA00022723"/>
    </source>
</evidence>
<dbReference type="STRING" id="380358.XALC_1198"/>
<feature type="active site" description="Charge relay system" evidence="7">
    <location>
        <position position="297"/>
    </location>
</feature>
<feature type="binding site" evidence="7">
    <location>
        <position position="552"/>
    </location>
    <ligand>
        <name>Ca(2+)</name>
        <dbReference type="ChEBI" id="CHEBI:29108"/>
    </ligand>
</feature>